<reference evidence="1 2" key="1">
    <citation type="journal article" date="2012" name="J. Virol.">
        <title>Complete Genome Sequence of Pectobacterium carotovorum subsp. carotovorum Bacteriophage My1.</title>
        <authorList>
            <person name="Lee D.H."/>
            <person name="Lee J.H."/>
            <person name="Shin H."/>
            <person name="Ji S."/>
            <person name="Roh E."/>
            <person name="Jung K."/>
            <person name="Ryu S."/>
            <person name="Choi J."/>
            <person name="Heu S."/>
        </authorList>
    </citation>
    <scope>NUCLEOTIDE SEQUENCE [LARGE SCALE GENOMIC DNA]</scope>
</reference>
<dbReference type="RefSeq" id="YP_006906264.1">
    <property type="nucleotide sequence ID" value="NC_018837.1"/>
</dbReference>
<proteinExistence type="predicted"/>
<keyword evidence="2" id="KW-1185">Reference proteome</keyword>
<dbReference type="GeneID" id="13826883"/>
<evidence type="ECO:0000313" key="1">
    <source>
        <dbReference type="EMBL" id="AFQ22171.1"/>
    </source>
</evidence>
<gene>
    <name evidence="1" type="ORF">My1_012</name>
</gene>
<name>J9QPP9_9CAUD</name>
<dbReference type="KEGG" id="vg:13826883"/>
<organism evidence="1 2">
    <name type="scientific">Pectobacterium phage My1</name>
    <dbReference type="NCBI Taxonomy" id="1204539"/>
    <lineage>
        <taxon>Viruses</taxon>
        <taxon>Duplodnaviria</taxon>
        <taxon>Heunggongvirae</taxon>
        <taxon>Uroviricota</taxon>
        <taxon>Caudoviricetes</taxon>
        <taxon>Demerecviridae</taxon>
        <taxon>Mccorquodalevirinae</taxon>
        <taxon>Myunavirus</taxon>
        <taxon>Myunavirus My1</taxon>
    </lineage>
</organism>
<protein>
    <submittedName>
        <fullName evidence="1">Uncharacterized protein</fullName>
    </submittedName>
</protein>
<dbReference type="EMBL" id="JX195166">
    <property type="protein sequence ID" value="AFQ22171.1"/>
    <property type="molecule type" value="Genomic_DNA"/>
</dbReference>
<accession>J9QPP9</accession>
<sequence>MSLYHKYLVLAQSTQNNPSLNTEQKARIWEDDMKELKTLYDYSKKYA</sequence>
<evidence type="ECO:0000313" key="2">
    <source>
        <dbReference type="Proteomes" id="UP000006280"/>
    </source>
</evidence>
<dbReference type="Proteomes" id="UP000006280">
    <property type="component" value="Segment"/>
</dbReference>